<protein>
    <submittedName>
        <fullName evidence="2">Putative secreted protein</fullName>
    </submittedName>
</protein>
<name>A0A6B0UX53_IXORI</name>
<evidence type="ECO:0000256" key="1">
    <source>
        <dbReference type="SAM" id="MobiDB-lite"/>
    </source>
</evidence>
<feature type="region of interest" description="Disordered" evidence="1">
    <location>
        <begin position="115"/>
        <end position="161"/>
    </location>
</feature>
<dbReference type="AlphaFoldDB" id="A0A6B0UX53"/>
<dbReference type="EMBL" id="GIFC01012257">
    <property type="protein sequence ID" value="MXU94340.1"/>
    <property type="molecule type" value="Transcribed_RNA"/>
</dbReference>
<reference evidence="2" key="1">
    <citation type="submission" date="2019-12" db="EMBL/GenBank/DDBJ databases">
        <title>An insight into the sialome of adult female Ixodes ricinus ticks feeding for 6 days.</title>
        <authorList>
            <person name="Perner J."/>
            <person name="Ribeiro J.M.C."/>
        </authorList>
    </citation>
    <scope>NUCLEOTIDE SEQUENCE</scope>
    <source>
        <strain evidence="2">Semi-engorged</strain>
        <tissue evidence="2">Salivary glands</tissue>
    </source>
</reference>
<proteinExistence type="predicted"/>
<organism evidence="2">
    <name type="scientific">Ixodes ricinus</name>
    <name type="common">Common tick</name>
    <name type="synonym">Acarus ricinus</name>
    <dbReference type="NCBI Taxonomy" id="34613"/>
    <lineage>
        <taxon>Eukaryota</taxon>
        <taxon>Metazoa</taxon>
        <taxon>Ecdysozoa</taxon>
        <taxon>Arthropoda</taxon>
        <taxon>Chelicerata</taxon>
        <taxon>Arachnida</taxon>
        <taxon>Acari</taxon>
        <taxon>Parasitiformes</taxon>
        <taxon>Ixodida</taxon>
        <taxon>Ixodoidea</taxon>
        <taxon>Ixodidae</taxon>
        <taxon>Ixodinae</taxon>
        <taxon>Ixodes</taxon>
    </lineage>
</organism>
<accession>A0A6B0UX53</accession>
<sequence>MVLLSHLLPPVAVALQQLSVAHPLDLEDLVAHKYSTRVAVVSVLPDRGLQLLLNCKVLLVVGRQVEQHRAWSQGGVGRPSARHQLLDALHKLVPVAVRRHTNLLELLVTHLGQDVHGDPPATPPQLQGTPCRGATGRAAPCLEPGGRWTSLGSSPASRCPS</sequence>
<feature type="compositionally biased region" description="Polar residues" evidence="1">
    <location>
        <begin position="150"/>
        <end position="161"/>
    </location>
</feature>
<evidence type="ECO:0000313" key="2">
    <source>
        <dbReference type="EMBL" id="MXU94340.1"/>
    </source>
</evidence>